<feature type="compositionally biased region" description="Polar residues" evidence="1">
    <location>
        <begin position="365"/>
        <end position="382"/>
    </location>
</feature>
<name>A0ABU8GW46_9ACTN</name>
<feature type="region of interest" description="Disordered" evidence="1">
    <location>
        <begin position="222"/>
        <end position="262"/>
    </location>
</feature>
<feature type="compositionally biased region" description="Basic and acidic residues" evidence="1">
    <location>
        <begin position="160"/>
        <end position="181"/>
    </location>
</feature>
<organism evidence="2 3">
    <name type="scientific">Streptomyces brasiliscabiei</name>
    <dbReference type="NCBI Taxonomy" id="2736302"/>
    <lineage>
        <taxon>Bacteria</taxon>
        <taxon>Bacillati</taxon>
        <taxon>Actinomycetota</taxon>
        <taxon>Actinomycetes</taxon>
        <taxon>Kitasatosporales</taxon>
        <taxon>Streptomycetaceae</taxon>
        <taxon>Streptomyces</taxon>
    </lineage>
</organism>
<dbReference type="RefSeq" id="WP_336540571.1">
    <property type="nucleotide sequence ID" value="NZ_JBBAYL010000020.1"/>
</dbReference>
<evidence type="ECO:0000313" key="2">
    <source>
        <dbReference type="EMBL" id="MEI5616599.1"/>
    </source>
</evidence>
<gene>
    <name evidence="2" type="ORF">WB403_46625</name>
</gene>
<dbReference type="Proteomes" id="UP001365781">
    <property type="component" value="Unassembled WGS sequence"/>
</dbReference>
<protein>
    <submittedName>
        <fullName evidence="2">Uncharacterized protein</fullName>
    </submittedName>
</protein>
<feature type="compositionally biased region" description="Low complexity" evidence="1">
    <location>
        <begin position="442"/>
        <end position="460"/>
    </location>
</feature>
<feature type="region of interest" description="Disordered" evidence="1">
    <location>
        <begin position="157"/>
        <end position="181"/>
    </location>
</feature>
<feature type="compositionally biased region" description="Low complexity" evidence="1">
    <location>
        <begin position="496"/>
        <end position="517"/>
    </location>
</feature>
<dbReference type="EMBL" id="JBBAYM010000058">
    <property type="protein sequence ID" value="MEI5616599.1"/>
    <property type="molecule type" value="Genomic_DNA"/>
</dbReference>
<evidence type="ECO:0000256" key="1">
    <source>
        <dbReference type="SAM" id="MobiDB-lite"/>
    </source>
</evidence>
<feature type="compositionally biased region" description="Basic and acidic residues" evidence="1">
    <location>
        <begin position="554"/>
        <end position="590"/>
    </location>
</feature>
<keyword evidence="3" id="KW-1185">Reference proteome</keyword>
<sequence>MTDKQRETDFGRVEGQNGVTDIVREFEDRPQSGLLNRMMRSAFVSSPLGRTIADRTDFEKRDFDLNQLIDLVEQTDPEDLESSGKALWDARDAIKAAADELEGHIDNVHWVGESGDAFRKWGSSLVTNTHYLSDFAGSAGDQITAAAVGLASVRGAMPSRDSEASRKRPEHFTEAEKTADKGEYEAAVRVEKDRQEAINQMNRLASYYAVSEEVLASLPAKDKTPEFTNMPDVGVPRPAKEFRPGGSDPGATGESGTGPVAGQRSIATDDVARHGAGAGDNLAPTKDITGKIAHPDELVRTNIDSVGTLPPPTTAPVTGHAPPAPVTPLQGGGQPSVYEGGLGTPVPNRAQGRNTSGSGGLRTPASAQGRASTPGFNNSTPGRSAGQGPLNQMGRATSTGQSAAKGLASGSNSSQMGRAITGGTPRAGGTAAPRPNSAPTTGAGRANGVVGGRPAAAGDGLAKGRTRIPRGTVVGGDGGANSRPATDRPGQRGVFGTPSQGVGTPGSGSTTRRTGTVLPEAVTGRPTARNSTAGAERNGMTQGGIGLVRGAGRNGEHSDEGDARRTSRPDHVAEDEATHLPNRPRGDVPADRQLIASEDTEHDEVRDRSTSRAGNVP</sequence>
<reference evidence="2 3" key="1">
    <citation type="submission" date="2024-03" db="EMBL/GenBank/DDBJ databases">
        <title>First Report of Pectobacterium brasiliscabiei causing potato scab in china.</title>
        <authorList>
            <person name="Handique U."/>
        </authorList>
    </citation>
    <scope>NUCLEOTIDE SEQUENCE [LARGE SCALE GENOMIC DNA]</scope>
    <source>
        <strain evidence="2 3">ZRIMU1503</strain>
    </source>
</reference>
<accession>A0ABU8GW46</accession>
<feature type="region of interest" description="Disordered" evidence="1">
    <location>
        <begin position="274"/>
        <end position="617"/>
    </location>
</feature>
<feature type="compositionally biased region" description="Gly residues" evidence="1">
    <location>
        <begin position="541"/>
        <end position="553"/>
    </location>
</feature>
<evidence type="ECO:0000313" key="3">
    <source>
        <dbReference type="Proteomes" id="UP001365781"/>
    </source>
</evidence>
<comment type="caution">
    <text evidence="2">The sequence shown here is derived from an EMBL/GenBank/DDBJ whole genome shotgun (WGS) entry which is preliminary data.</text>
</comment>
<proteinExistence type="predicted"/>
<feature type="compositionally biased region" description="Low complexity" evidence="1">
    <location>
        <begin position="417"/>
        <end position="435"/>
    </location>
</feature>